<organism evidence="2 3">
    <name type="scientific">Thiospirochaeta perfilievii</name>
    <dbReference type="NCBI Taxonomy" id="252967"/>
    <lineage>
        <taxon>Bacteria</taxon>
        <taxon>Pseudomonadati</taxon>
        <taxon>Spirochaetota</taxon>
        <taxon>Spirochaetia</taxon>
        <taxon>Spirochaetales</taxon>
        <taxon>Spirochaetaceae</taxon>
        <taxon>Thiospirochaeta</taxon>
    </lineage>
</organism>
<dbReference type="KEGG" id="sper:EW093_06475"/>
<proteinExistence type="predicted"/>
<sequence>MKKYLILLAALLLLGCQDNSFTEHIINRRDNKIISEYIERENIQIIINYYNDGSIANFQVSDRNYSIAGVLSLDGKPKVSITDKLEPSKIEQFPSEN</sequence>
<reference evidence="2 3" key="1">
    <citation type="submission" date="2019-02" db="EMBL/GenBank/DDBJ databases">
        <authorList>
            <person name="Fomenkov A."/>
            <person name="Dubinina G."/>
            <person name="Grabovich M."/>
            <person name="Vincze T."/>
            <person name="Roberts R.J."/>
        </authorList>
    </citation>
    <scope>NUCLEOTIDE SEQUENCE [LARGE SCALE GENOMIC DNA]</scope>
    <source>
        <strain evidence="2 3">P</strain>
    </source>
</reference>
<accession>A0A5C1QBW1</accession>
<feature type="signal peptide" evidence="1">
    <location>
        <begin position="1"/>
        <end position="20"/>
    </location>
</feature>
<dbReference type="PROSITE" id="PS51257">
    <property type="entry name" value="PROKAR_LIPOPROTEIN"/>
    <property type="match status" value="1"/>
</dbReference>
<evidence type="ECO:0000256" key="1">
    <source>
        <dbReference type="SAM" id="SignalP"/>
    </source>
</evidence>
<dbReference type="AlphaFoldDB" id="A0A5C1QBW1"/>
<evidence type="ECO:0000313" key="3">
    <source>
        <dbReference type="Proteomes" id="UP000323824"/>
    </source>
</evidence>
<feature type="chain" id="PRO_5022995124" description="DUF1433 domain-containing protein" evidence="1">
    <location>
        <begin position="21"/>
        <end position="97"/>
    </location>
</feature>
<protein>
    <recommendedName>
        <fullName evidence="4">DUF1433 domain-containing protein</fullName>
    </recommendedName>
</protein>
<dbReference type="Proteomes" id="UP000323824">
    <property type="component" value="Chromosome"/>
</dbReference>
<evidence type="ECO:0008006" key="4">
    <source>
        <dbReference type="Google" id="ProtNLM"/>
    </source>
</evidence>
<keyword evidence="3" id="KW-1185">Reference proteome</keyword>
<dbReference type="EMBL" id="CP035807">
    <property type="protein sequence ID" value="QEN04359.1"/>
    <property type="molecule type" value="Genomic_DNA"/>
</dbReference>
<keyword evidence="1" id="KW-0732">Signal</keyword>
<name>A0A5C1QBW1_9SPIO</name>
<evidence type="ECO:0000313" key="2">
    <source>
        <dbReference type="EMBL" id="QEN04359.1"/>
    </source>
</evidence>
<gene>
    <name evidence="2" type="ORF">EW093_06475</name>
</gene>
<reference evidence="2 3" key="2">
    <citation type="submission" date="2019-09" db="EMBL/GenBank/DDBJ databases">
        <title>Complete Genome Sequence and Methylome Analysis of free living Spirochaetas.</title>
        <authorList>
            <person name="Leshcheva N."/>
            <person name="Mikheeva N."/>
        </authorList>
    </citation>
    <scope>NUCLEOTIDE SEQUENCE [LARGE SCALE GENOMIC DNA]</scope>
    <source>
        <strain evidence="2 3">P</strain>
    </source>
</reference>
<dbReference type="RefSeq" id="WP_149567606.1">
    <property type="nucleotide sequence ID" value="NZ_CP035807.1"/>
</dbReference>